<dbReference type="RefSeq" id="WP_111275683.1">
    <property type="nucleotide sequence ID" value="NZ_QFYS01000003.1"/>
</dbReference>
<accession>A0A328BKB6</accession>
<name>A0A328BKB6_9CAUL</name>
<dbReference type="Pfam" id="PF23639">
    <property type="entry name" value="DUF7146"/>
    <property type="match status" value="1"/>
</dbReference>
<dbReference type="OrthoDB" id="7465087at2"/>
<reference evidence="4 5" key="1">
    <citation type="submission" date="2018-05" db="EMBL/GenBank/DDBJ databases">
        <authorList>
            <person name="Lanie J.A."/>
            <person name="Ng W.-L."/>
            <person name="Kazmierczak K.M."/>
            <person name="Andrzejewski T.M."/>
            <person name="Davidsen T.M."/>
            <person name="Wayne K.J."/>
            <person name="Tettelin H."/>
            <person name="Glass J.I."/>
            <person name="Rusch D."/>
            <person name="Podicherti R."/>
            <person name="Tsui H.-C.T."/>
            <person name="Winkler M.E."/>
        </authorList>
    </citation>
    <scope>NUCLEOTIDE SEQUENCE [LARGE SCALE GENOMIC DNA]</scope>
    <source>
        <strain evidence="4 5">BUT-10</strain>
    </source>
</reference>
<organism evidence="4 5">
    <name type="scientific">Phenylobacterium kunshanense</name>
    <dbReference type="NCBI Taxonomy" id="1445034"/>
    <lineage>
        <taxon>Bacteria</taxon>
        <taxon>Pseudomonadati</taxon>
        <taxon>Pseudomonadota</taxon>
        <taxon>Alphaproteobacteria</taxon>
        <taxon>Caulobacterales</taxon>
        <taxon>Caulobacteraceae</taxon>
        <taxon>Phenylobacterium</taxon>
    </lineage>
</organism>
<comment type="caution">
    <text evidence="4">The sequence shown here is derived from an EMBL/GenBank/DDBJ whole genome shotgun (WGS) entry which is preliminary data.</text>
</comment>
<evidence type="ECO:0000259" key="2">
    <source>
        <dbReference type="Pfam" id="PF13362"/>
    </source>
</evidence>
<dbReference type="EMBL" id="QFYS01000003">
    <property type="protein sequence ID" value="RAK66374.1"/>
    <property type="molecule type" value="Genomic_DNA"/>
</dbReference>
<feature type="region of interest" description="Disordered" evidence="1">
    <location>
        <begin position="287"/>
        <end position="323"/>
    </location>
</feature>
<dbReference type="AlphaFoldDB" id="A0A328BKB6"/>
<protein>
    <submittedName>
        <fullName evidence="4">Virulence-associated protein E</fullName>
    </submittedName>
</protein>
<evidence type="ECO:0000313" key="5">
    <source>
        <dbReference type="Proteomes" id="UP000249524"/>
    </source>
</evidence>
<keyword evidence="5" id="KW-1185">Reference proteome</keyword>
<dbReference type="Proteomes" id="UP000249524">
    <property type="component" value="Unassembled WGS sequence"/>
</dbReference>
<feature type="domain" description="Toprim" evidence="2">
    <location>
        <begin position="206"/>
        <end position="293"/>
    </location>
</feature>
<proteinExistence type="predicted"/>
<feature type="compositionally biased region" description="Low complexity" evidence="1">
    <location>
        <begin position="307"/>
        <end position="323"/>
    </location>
</feature>
<evidence type="ECO:0000256" key="1">
    <source>
        <dbReference type="SAM" id="MobiDB-lite"/>
    </source>
</evidence>
<gene>
    <name evidence="4" type="ORF">DJ019_09005</name>
</gene>
<dbReference type="InterPro" id="IPR006171">
    <property type="entry name" value="TOPRIM_dom"/>
</dbReference>
<sequence>MSRAATLAPIVRALGGDLWAGGRRANVPGPGHGPDDRSVSLLLSRDRVVVHCFAGDDWRTVLAEIEDLGLVDGEGRLVGAGGALVVPPPAPGRRERLAAAQQLWSEGRPLGRSLSARHLDLRGVAAPTEGLRHHPEVPAAVYAGAGPRRPALLAAIRDAASGDLVGVEVTYLAPNGTRALLRLPRKTVGLCPPGAAVRFAPAGPRLLVGEGVFTSLSAAGRFGLPAWALLSTRNLRRWRPPAGVRFVLIAADRGADGEASARALAASLRASGVAVALRWPPPPFGDWNEALGMGPGEVEGKEGRGRAGAADGRSGPSARRPTP</sequence>
<dbReference type="InterPro" id="IPR055570">
    <property type="entry name" value="DUF7146"/>
</dbReference>
<evidence type="ECO:0000259" key="3">
    <source>
        <dbReference type="Pfam" id="PF23639"/>
    </source>
</evidence>
<dbReference type="Pfam" id="PF13362">
    <property type="entry name" value="Toprim_3"/>
    <property type="match status" value="1"/>
</dbReference>
<feature type="domain" description="DUF7146" evidence="3">
    <location>
        <begin position="95"/>
        <end position="199"/>
    </location>
</feature>
<evidence type="ECO:0000313" key="4">
    <source>
        <dbReference type="EMBL" id="RAK66374.1"/>
    </source>
</evidence>